<dbReference type="EMBL" id="JABXXO010000001">
    <property type="protein sequence ID" value="KAF7784456.1"/>
    <property type="molecule type" value="Genomic_DNA"/>
</dbReference>
<sequence length="124" mass="13557">MKGKVTSSEEGATFQGQRQDVRCSVDACPYSIVRQPASNVVLAFCYFGVHNLTIPSVPSMLSLSTPLFPHFVTCFLLFRGGLTAYSGPSCDLPSEWEFDVIADRQHFSISSSSITPPLIQHIVS</sequence>
<dbReference type="AlphaFoldDB" id="A0A8H7FB79"/>
<evidence type="ECO:0000313" key="2">
    <source>
        <dbReference type="Proteomes" id="UP000629468"/>
    </source>
</evidence>
<gene>
    <name evidence="1" type="ORF">Agabi119p4_621</name>
</gene>
<organism evidence="1 2">
    <name type="scientific">Agaricus bisporus var. burnettii</name>
    <dbReference type="NCBI Taxonomy" id="192524"/>
    <lineage>
        <taxon>Eukaryota</taxon>
        <taxon>Fungi</taxon>
        <taxon>Dikarya</taxon>
        <taxon>Basidiomycota</taxon>
        <taxon>Agaricomycotina</taxon>
        <taxon>Agaricomycetes</taxon>
        <taxon>Agaricomycetidae</taxon>
        <taxon>Agaricales</taxon>
        <taxon>Agaricineae</taxon>
        <taxon>Agaricaceae</taxon>
        <taxon>Agaricus</taxon>
    </lineage>
</organism>
<proteinExistence type="predicted"/>
<comment type="caution">
    <text evidence="1">The sequence shown here is derived from an EMBL/GenBank/DDBJ whole genome shotgun (WGS) entry which is preliminary data.</text>
</comment>
<name>A0A8H7FB79_AGABI</name>
<dbReference type="Proteomes" id="UP000629468">
    <property type="component" value="Unassembled WGS sequence"/>
</dbReference>
<accession>A0A8H7FB79</accession>
<reference evidence="1 2" key="1">
    <citation type="journal article" name="Sci. Rep.">
        <title>Telomere-to-telomere assembled and centromere annotated genomes of the two main subspecies of the button mushroom Agaricus bisporus reveal especially polymorphic chromosome ends.</title>
        <authorList>
            <person name="Sonnenberg A.S.M."/>
            <person name="Sedaghat-Telgerd N."/>
            <person name="Lavrijssen B."/>
            <person name="Ohm R.A."/>
            <person name="Hendrickx P.M."/>
            <person name="Scholtmeijer K."/>
            <person name="Baars J.J.P."/>
            <person name="van Peer A."/>
        </authorList>
    </citation>
    <scope>NUCLEOTIDE SEQUENCE [LARGE SCALE GENOMIC DNA]</scope>
    <source>
        <strain evidence="1 2">H119_p4</strain>
    </source>
</reference>
<protein>
    <submittedName>
        <fullName evidence="1">Uncharacterized protein</fullName>
    </submittedName>
</protein>
<evidence type="ECO:0000313" key="1">
    <source>
        <dbReference type="EMBL" id="KAF7784456.1"/>
    </source>
</evidence>